<keyword evidence="3" id="KW-1185">Reference proteome</keyword>
<comment type="caution">
    <text evidence="2">The sequence shown here is derived from an EMBL/GenBank/DDBJ whole genome shotgun (WGS) entry which is preliminary data.</text>
</comment>
<feature type="chain" id="PRO_5016423842" evidence="1">
    <location>
        <begin position="26"/>
        <end position="272"/>
    </location>
</feature>
<dbReference type="OrthoDB" id="7375395at2"/>
<keyword evidence="1" id="KW-0732">Signal</keyword>
<evidence type="ECO:0000313" key="3">
    <source>
        <dbReference type="Proteomes" id="UP000249065"/>
    </source>
</evidence>
<dbReference type="Pfam" id="PF11306">
    <property type="entry name" value="DUF3108"/>
    <property type="match status" value="1"/>
</dbReference>
<proteinExistence type="predicted"/>
<name>A0A327M9X3_9PROT</name>
<accession>A0A327M9X3</accession>
<dbReference type="EMBL" id="QLIX01000005">
    <property type="protein sequence ID" value="RAI59225.1"/>
    <property type="molecule type" value="Genomic_DNA"/>
</dbReference>
<dbReference type="Proteomes" id="UP000249065">
    <property type="component" value="Unassembled WGS sequence"/>
</dbReference>
<gene>
    <name evidence="2" type="ORF">DOO78_09310</name>
</gene>
<evidence type="ECO:0000313" key="2">
    <source>
        <dbReference type="EMBL" id="RAI59225.1"/>
    </source>
</evidence>
<dbReference type="AlphaFoldDB" id="A0A327M9X3"/>
<sequence>MARSWLLHPACLAGLLALPAPQAAAETLLAHYLVRAAGLQVMDVEAELALDGPRYRVRTHIRTTGLAGVLSRGDQVTSAEGRWQGGEPVPVRYRVEGIWRGGRREVALDWPSPGQPVLRALDPPNEADREAVPEGLTRNTMDALSALAKLTRTVARTGRCDAAAAVYDGRRRADYSVTTVGMESLPAEGGVAGPALRCAFESRLLAGRRGEEDPEEARRPQPATVWFARPLPGREPIPVRIEMPSRWFGTIRVVLAGVEALPSGQEVAQQRH</sequence>
<reference evidence="3" key="1">
    <citation type="submission" date="2018-06" db="EMBL/GenBank/DDBJ databases">
        <authorList>
            <person name="Khan S.A."/>
        </authorList>
    </citation>
    <scope>NUCLEOTIDE SEQUENCE [LARGE SCALE GENOMIC DNA]</scope>
    <source>
        <strain evidence="3">DB-1506</strain>
    </source>
</reference>
<dbReference type="InterPro" id="IPR021457">
    <property type="entry name" value="DUF3108"/>
</dbReference>
<evidence type="ECO:0000256" key="1">
    <source>
        <dbReference type="SAM" id="SignalP"/>
    </source>
</evidence>
<protein>
    <submittedName>
        <fullName evidence="2">DUF3108 domain-containing protein</fullName>
    </submittedName>
</protein>
<organism evidence="2 3">
    <name type="scientific">Roseicella frigidaeris</name>
    <dbReference type="NCBI Taxonomy" id="2230885"/>
    <lineage>
        <taxon>Bacteria</taxon>
        <taxon>Pseudomonadati</taxon>
        <taxon>Pseudomonadota</taxon>
        <taxon>Alphaproteobacteria</taxon>
        <taxon>Acetobacterales</taxon>
        <taxon>Roseomonadaceae</taxon>
        <taxon>Roseicella</taxon>
    </lineage>
</organism>
<feature type="signal peptide" evidence="1">
    <location>
        <begin position="1"/>
        <end position="25"/>
    </location>
</feature>
<dbReference type="RefSeq" id="WP_111469483.1">
    <property type="nucleotide sequence ID" value="NZ_QLIX01000005.1"/>
</dbReference>